<reference evidence="2" key="1">
    <citation type="submission" date="2021-02" db="EMBL/GenBank/DDBJ databases">
        <authorList>
            <person name="Nowell W R."/>
        </authorList>
    </citation>
    <scope>NUCLEOTIDE SEQUENCE</scope>
    <source>
        <strain evidence="2">Ploen Becks lab</strain>
    </source>
</reference>
<protein>
    <recommendedName>
        <fullName evidence="4">Apple domain-containing protein</fullName>
    </recommendedName>
</protein>
<keyword evidence="3" id="KW-1185">Reference proteome</keyword>
<evidence type="ECO:0000313" key="3">
    <source>
        <dbReference type="Proteomes" id="UP000663879"/>
    </source>
</evidence>
<dbReference type="EMBL" id="CAJNOC010002020">
    <property type="protein sequence ID" value="CAF0907122.1"/>
    <property type="molecule type" value="Genomic_DNA"/>
</dbReference>
<organism evidence="2 3">
    <name type="scientific">Brachionus calyciflorus</name>
    <dbReference type="NCBI Taxonomy" id="104777"/>
    <lineage>
        <taxon>Eukaryota</taxon>
        <taxon>Metazoa</taxon>
        <taxon>Spiralia</taxon>
        <taxon>Gnathifera</taxon>
        <taxon>Rotifera</taxon>
        <taxon>Eurotatoria</taxon>
        <taxon>Monogononta</taxon>
        <taxon>Pseudotrocha</taxon>
        <taxon>Ploima</taxon>
        <taxon>Brachionidae</taxon>
        <taxon>Brachionus</taxon>
    </lineage>
</organism>
<accession>A0A814A1F0</accession>
<keyword evidence="1" id="KW-0732">Signal</keyword>
<sequence>MTFIRIIILSLISLDTLLIANIFQNKFQIFDKTNFIKSSYKLRSRGYSKSYYDHMDCLAKCNERKACLSLLVQINSDKSVECFFYFWPHNLTNVSEFSENNMIYNKKIRNDVIFDIRSFENPLEIAVSWAQKSKYYLLKYSIGKENIWKRFGNFTAADKYLRNSSNYSVEHPDISFSTCQNLCKNDMECFHFAFFDERVYGNNVTKCFMSGFTPNNRVENIILCPSNAICKSFVSSEKQFIQVHHYETLNKETQYKNLIGFFDDDSGLWTDLIEPITLKN</sequence>
<dbReference type="AlphaFoldDB" id="A0A814A1F0"/>
<feature type="chain" id="PRO_5032507559" description="Apple domain-containing protein" evidence="1">
    <location>
        <begin position="21"/>
        <end position="280"/>
    </location>
</feature>
<comment type="caution">
    <text evidence="2">The sequence shown here is derived from an EMBL/GenBank/DDBJ whole genome shotgun (WGS) entry which is preliminary data.</text>
</comment>
<feature type="signal peptide" evidence="1">
    <location>
        <begin position="1"/>
        <end position="20"/>
    </location>
</feature>
<name>A0A814A1F0_9BILA</name>
<evidence type="ECO:0000313" key="2">
    <source>
        <dbReference type="EMBL" id="CAF0907122.1"/>
    </source>
</evidence>
<evidence type="ECO:0008006" key="4">
    <source>
        <dbReference type="Google" id="ProtNLM"/>
    </source>
</evidence>
<gene>
    <name evidence="2" type="ORF">OXX778_LOCUS11703</name>
</gene>
<evidence type="ECO:0000256" key="1">
    <source>
        <dbReference type="SAM" id="SignalP"/>
    </source>
</evidence>
<dbReference type="Proteomes" id="UP000663879">
    <property type="component" value="Unassembled WGS sequence"/>
</dbReference>
<proteinExistence type="predicted"/>